<comment type="similarity">
    <text evidence="1">Belongs to the GMC oxidoreductase family.</text>
</comment>
<dbReference type="PANTHER" id="PTHR11552:SF227">
    <property type="entry name" value="GLUCOSE DEHYDROGENASE [FAD, QUINONE]-LIKE PROTEIN"/>
    <property type="match status" value="1"/>
</dbReference>
<dbReference type="GO" id="GO:0050660">
    <property type="term" value="F:flavin adenine dinucleotide binding"/>
    <property type="evidence" value="ECO:0007669"/>
    <property type="project" value="InterPro"/>
</dbReference>
<dbReference type="Gene3D" id="3.50.50.60">
    <property type="entry name" value="FAD/NAD(P)-binding domain"/>
    <property type="match status" value="1"/>
</dbReference>
<dbReference type="Pfam" id="PF05199">
    <property type="entry name" value="GMC_oxred_C"/>
    <property type="match status" value="1"/>
</dbReference>
<sequence>MGPEWDKEAVVDPRLRVYGIRNLRVIDASIMPVSSINRVLRNLASQKEQAASAQNDSVYEKLRMFNGQAATGWWYPGLPTAPTAPTLPAPLPPQLNRPTTEEHKRGKLF</sequence>
<feature type="region of interest" description="Disordered" evidence="2">
    <location>
        <begin position="84"/>
        <end position="109"/>
    </location>
</feature>
<dbReference type="SUPFAM" id="SSF51905">
    <property type="entry name" value="FAD/NAD(P)-binding domain"/>
    <property type="match status" value="1"/>
</dbReference>
<gene>
    <name evidence="4" type="primary">jg5717</name>
    <name evidence="4" type="ORF">PAEG_LOCUS24713</name>
</gene>
<comment type="caution">
    <text evidence="4">The sequence shown here is derived from an EMBL/GenBank/DDBJ whole genome shotgun (WGS) entry which is preliminary data.</text>
</comment>
<evidence type="ECO:0000256" key="2">
    <source>
        <dbReference type="SAM" id="MobiDB-lite"/>
    </source>
</evidence>
<dbReference type="OrthoDB" id="3225452at2759"/>
<name>A0A8S4SFI5_9NEOP</name>
<evidence type="ECO:0000313" key="4">
    <source>
        <dbReference type="EMBL" id="CAH2264902.1"/>
    </source>
</evidence>
<protein>
    <submittedName>
        <fullName evidence="4">Jg5717 protein</fullName>
    </submittedName>
</protein>
<dbReference type="EMBL" id="CAKXAJ010026266">
    <property type="protein sequence ID" value="CAH2264902.1"/>
    <property type="molecule type" value="Genomic_DNA"/>
</dbReference>
<dbReference type="InterPro" id="IPR012132">
    <property type="entry name" value="GMC_OxRdtase"/>
</dbReference>
<organism evidence="4 5">
    <name type="scientific">Pararge aegeria aegeria</name>
    <dbReference type="NCBI Taxonomy" id="348720"/>
    <lineage>
        <taxon>Eukaryota</taxon>
        <taxon>Metazoa</taxon>
        <taxon>Ecdysozoa</taxon>
        <taxon>Arthropoda</taxon>
        <taxon>Hexapoda</taxon>
        <taxon>Insecta</taxon>
        <taxon>Pterygota</taxon>
        <taxon>Neoptera</taxon>
        <taxon>Endopterygota</taxon>
        <taxon>Lepidoptera</taxon>
        <taxon>Glossata</taxon>
        <taxon>Ditrysia</taxon>
        <taxon>Papilionoidea</taxon>
        <taxon>Nymphalidae</taxon>
        <taxon>Satyrinae</taxon>
        <taxon>Satyrini</taxon>
        <taxon>Parargina</taxon>
        <taxon>Pararge</taxon>
    </lineage>
</organism>
<evidence type="ECO:0000259" key="3">
    <source>
        <dbReference type="Pfam" id="PF05199"/>
    </source>
</evidence>
<dbReference type="Proteomes" id="UP000838756">
    <property type="component" value="Unassembled WGS sequence"/>
</dbReference>
<dbReference type="AlphaFoldDB" id="A0A8S4SFI5"/>
<feature type="compositionally biased region" description="Pro residues" evidence="2">
    <location>
        <begin position="85"/>
        <end position="95"/>
    </location>
</feature>
<reference evidence="4" key="1">
    <citation type="submission" date="2022-03" db="EMBL/GenBank/DDBJ databases">
        <authorList>
            <person name="Lindestad O."/>
        </authorList>
    </citation>
    <scope>NUCLEOTIDE SEQUENCE</scope>
</reference>
<feature type="compositionally biased region" description="Basic and acidic residues" evidence="2">
    <location>
        <begin position="99"/>
        <end position="109"/>
    </location>
</feature>
<evidence type="ECO:0000313" key="5">
    <source>
        <dbReference type="Proteomes" id="UP000838756"/>
    </source>
</evidence>
<dbReference type="PANTHER" id="PTHR11552">
    <property type="entry name" value="GLUCOSE-METHANOL-CHOLINE GMC OXIDOREDUCTASE"/>
    <property type="match status" value="1"/>
</dbReference>
<dbReference type="InterPro" id="IPR007867">
    <property type="entry name" value="GMC_OxRtase_C"/>
</dbReference>
<proteinExistence type="inferred from homology"/>
<dbReference type="InterPro" id="IPR036188">
    <property type="entry name" value="FAD/NAD-bd_sf"/>
</dbReference>
<evidence type="ECO:0000256" key="1">
    <source>
        <dbReference type="ARBA" id="ARBA00010790"/>
    </source>
</evidence>
<dbReference type="GO" id="GO:0016614">
    <property type="term" value="F:oxidoreductase activity, acting on CH-OH group of donors"/>
    <property type="evidence" value="ECO:0007669"/>
    <property type="project" value="InterPro"/>
</dbReference>
<accession>A0A8S4SFI5</accession>
<keyword evidence="5" id="KW-1185">Reference proteome</keyword>
<feature type="domain" description="Glucose-methanol-choline oxidoreductase C-terminal" evidence="3">
    <location>
        <begin position="1"/>
        <end position="36"/>
    </location>
</feature>